<reference evidence="2" key="1">
    <citation type="journal article" date="2014" name="BMC Genomics">
        <title>The Babesia bovis gene and promoter model: an update from full-length EST analysis.</title>
        <authorList>
            <person name="Yamagishi J."/>
            <person name="Wakaguri H."/>
            <person name="Yokoyama N."/>
            <person name="Yamashita R."/>
            <person name="Suzuki Y."/>
            <person name="Xuan X."/>
            <person name="Igarashi I."/>
        </authorList>
    </citation>
    <scope>NUCLEOTIDE SEQUENCE</scope>
    <source>
        <strain evidence="2">Texas</strain>
    </source>
</reference>
<accession>S6BPQ7</accession>
<evidence type="ECO:0000256" key="1">
    <source>
        <dbReference type="SAM" id="MobiDB-lite"/>
    </source>
</evidence>
<sequence>MNCTETIGKDLSSGKQSYPEIEDHMNMQSPFHPNGHLDNQHRHCPVPMGWKKETDFKDLNTGTHKTAALDKAGTQKYPVHCTGNTLSQ</sequence>
<dbReference type="EMBL" id="AK442368">
    <property type="protein sequence ID" value="BAN66162.1"/>
    <property type="molecule type" value="mRNA"/>
</dbReference>
<dbReference type="AlphaFoldDB" id="S6BPQ7"/>
<organism evidence="2">
    <name type="scientific">Babesia bovis</name>
    <dbReference type="NCBI Taxonomy" id="5865"/>
    <lineage>
        <taxon>Eukaryota</taxon>
        <taxon>Sar</taxon>
        <taxon>Alveolata</taxon>
        <taxon>Apicomplexa</taxon>
        <taxon>Aconoidasida</taxon>
        <taxon>Piroplasmida</taxon>
        <taxon>Babesiidae</taxon>
        <taxon>Babesia</taxon>
    </lineage>
</organism>
<protein>
    <submittedName>
        <fullName evidence="2">Variant erythrocyte surface antigen-beta subunit</fullName>
    </submittedName>
</protein>
<name>S6BPQ7_BABBO</name>
<feature type="region of interest" description="Disordered" evidence="1">
    <location>
        <begin position="1"/>
        <end position="23"/>
    </location>
</feature>
<proteinExistence type="evidence at transcript level"/>
<evidence type="ECO:0000313" key="2">
    <source>
        <dbReference type="EMBL" id="BAN66162.1"/>
    </source>
</evidence>